<keyword evidence="3 7" id="KW-0507">mRNA processing</keyword>
<dbReference type="GO" id="GO:0000398">
    <property type="term" value="P:mRNA splicing, via spliceosome"/>
    <property type="evidence" value="ECO:0007669"/>
    <property type="project" value="UniProtKB-UniRule"/>
</dbReference>
<evidence type="ECO:0000256" key="7">
    <source>
        <dbReference type="RuleBase" id="RU367148"/>
    </source>
</evidence>
<dbReference type="OrthoDB" id="199717at2759"/>
<feature type="region of interest" description="Disordered" evidence="8">
    <location>
        <begin position="1"/>
        <end position="49"/>
    </location>
</feature>
<evidence type="ECO:0000313" key="9">
    <source>
        <dbReference type="EMBL" id="RNA07190.1"/>
    </source>
</evidence>
<reference evidence="9 10" key="1">
    <citation type="journal article" date="2018" name="Sci. Rep.">
        <title>Genomic signatures of local adaptation to the degree of environmental predictability in rotifers.</title>
        <authorList>
            <person name="Franch-Gras L."/>
            <person name="Hahn C."/>
            <person name="Garcia-Roger E.M."/>
            <person name="Carmona M.J."/>
            <person name="Serra M."/>
            <person name="Gomez A."/>
        </authorList>
    </citation>
    <scope>NUCLEOTIDE SEQUENCE [LARGE SCALE GENOMIC DNA]</scope>
    <source>
        <strain evidence="9">HYR1</strain>
    </source>
</reference>
<dbReference type="GO" id="GO:0000974">
    <property type="term" value="C:Prp19 complex"/>
    <property type="evidence" value="ECO:0007669"/>
    <property type="project" value="TreeGrafter"/>
</dbReference>
<evidence type="ECO:0000256" key="1">
    <source>
        <dbReference type="ARBA" id="ARBA00004123"/>
    </source>
</evidence>
<dbReference type="AlphaFoldDB" id="A0A3M7Q6Z6"/>
<comment type="similarity">
    <text evidence="2 7">Belongs to the SYF2 family.</text>
</comment>
<comment type="subcellular location">
    <subcellularLocation>
        <location evidence="1 7">Nucleus</location>
    </subcellularLocation>
</comment>
<dbReference type="GO" id="GO:0071014">
    <property type="term" value="C:post-mRNA release spliceosomal complex"/>
    <property type="evidence" value="ECO:0007669"/>
    <property type="project" value="TreeGrafter"/>
</dbReference>
<comment type="caution">
    <text evidence="9">The sequence shown here is derived from an EMBL/GenBank/DDBJ whole genome shotgun (WGS) entry which is preliminary data.</text>
</comment>
<dbReference type="InterPro" id="IPR013260">
    <property type="entry name" value="mRNA_splic_SYF2"/>
</dbReference>
<dbReference type="PANTHER" id="PTHR13264:SF5">
    <property type="entry name" value="PRE-MRNA-SPLICING FACTOR SYF2"/>
    <property type="match status" value="1"/>
</dbReference>
<keyword evidence="10" id="KW-1185">Reference proteome</keyword>
<comment type="subunit">
    <text evidence="7">May be part of a spliceosome complex.</text>
</comment>
<evidence type="ECO:0000256" key="5">
    <source>
        <dbReference type="ARBA" id="ARBA00023187"/>
    </source>
</evidence>
<dbReference type="Pfam" id="PF08231">
    <property type="entry name" value="SYF2"/>
    <property type="match status" value="1"/>
</dbReference>
<evidence type="ECO:0000256" key="3">
    <source>
        <dbReference type="ARBA" id="ARBA00022664"/>
    </source>
</evidence>
<name>A0A3M7Q6Z6_BRAPC</name>
<dbReference type="Proteomes" id="UP000276133">
    <property type="component" value="Unassembled WGS sequence"/>
</dbReference>
<feature type="compositionally biased region" description="Basic and acidic residues" evidence="8">
    <location>
        <begin position="32"/>
        <end position="49"/>
    </location>
</feature>
<evidence type="ECO:0000256" key="6">
    <source>
        <dbReference type="ARBA" id="ARBA00023242"/>
    </source>
</evidence>
<evidence type="ECO:0000256" key="8">
    <source>
        <dbReference type="SAM" id="MobiDB-lite"/>
    </source>
</evidence>
<dbReference type="GO" id="GO:0071013">
    <property type="term" value="C:catalytic step 2 spliceosome"/>
    <property type="evidence" value="ECO:0007669"/>
    <property type="project" value="TreeGrafter"/>
</dbReference>
<keyword evidence="4 7" id="KW-0747">Spliceosome</keyword>
<sequence>MSSSEEKNHGSSSDVETKKQERIKRLQQLRLRQNEARKLNHREVVDEDRKSKLPINWEKQKDRLEYEEQKEKRRLEIEEKGLSYERVRALEWTAEECDAWQRKKARKHNPDTGFADFEQSSFRQYERLTKNLQPDMSNYEKQKNELGDDFYAKTSTLTYGTHTPAPSAVDRMVDDLSKQVEKRRGYSRRRAEKAGTDVDYINNRNMRFNKKIERFYGKYTTEIKQNLERGTAV</sequence>
<dbReference type="PANTHER" id="PTHR13264">
    <property type="entry name" value="GCIP-INTERACTING PROTEIN P29"/>
    <property type="match status" value="1"/>
</dbReference>
<proteinExistence type="inferred from homology"/>
<keyword evidence="5 7" id="KW-0508">mRNA splicing</keyword>
<gene>
    <name evidence="9" type="ORF">BpHYR1_044731</name>
</gene>
<evidence type="ECO:0000256" key="2">
    <source>
        <dbReference type="ARBA" id="ARBA00010028"/>
    </source>
</evidence>
<protein>
    <recommendedName>
        <fullName evidence="7">Pre-mRNA-splicing factor SYF2</fullName>
    </recommendedName>
</protein>
<evidence type="ECO:0000313" key="10">
    <source>
        <dbReference type="Proteomes" id="UP000276133"/>
    </source>
</evidence>
<dbReference type="STRING" id="10195.A0A3M7Q6Z6"/>
<keyword evidence="6 7" id="KW-0539">Nucleus</keyword>
<comment type="function">
    <text evidence="7">Involved in pre-mRNA splicing.</text>
</comment>
<evidence type="ECO:0000256" key="4">
    <source>
        <dbReference type="ARBA" id="ARBA00022728"/>
    </source>
</evidence>
<dbReference type="EMBL" id="REGN01007131">
    <property type="protein sequence ID" value="RNA07190.1"/>
    <property type="molecule type" value="Genomic_DNA"/>
</dbReference>
<organism evidence="9 10">
    <name type="scientific">Brachionus plicatilis</name>
    <name type="common">Marine rotifer</name>
    <name type="synonym">Brachionus muelleri</name>
    <dbReference type="NCBI Taxonomy" id="10195"/>
    <lineage>
        <taxon>Eukaryota</taxon>
        <taxon>Metazoa</taxon>
        <taxon>Spiralia</taxon>
        <taxon>Gnathifera</taxon>
        <taxon>Rotifera</taxon>
        <taxon>Eurotatoria</taxon>
        <taxon>Monogononta</taxon>
        <taxon>Pseudotrocha</taxon>
        <taxon>Ploima</taxon>
        <taxon>Brachionidae</taxon>
        <taxon>Brachionus</taxon>
    </lineage>
</organism>
<feature type="compositionally biased region" description="Basic and acidic residues" evidence="8">
    <location>
        <begin position="1"/>
        <end position="24"/>
    </location>
</feature>
<accession>A0A3M7Q6Z6</accession>